<protein>
    <submittedName>
        <fullName evidence="1">Uncharacterized protein</fullName>
    </submittedName>
</protein>
<sequence>MNKTGSTLQTVHCPQGITEKDIVTYFTKVHHGASEREARAAVSLLRSHDNATWRQATLSIRTECLGEVCFVSGRGTNRFSVRLEGAEDTPRAVYENLFLGFFRLMVALAALGQGSMVAIMLTGRTAANADTVAGVLWNVLLSV</sequence>
<reference evidence="1 2" key="1">
    <citation type="journal article" date="2023" name="Sci. Data">
        <title>Genome assembly of the Korean intertidal mud-creeper Batillaria attramentaria.</title>
        <authorList>
            <person name="Patra A.K."/>
            <person name="Ho P.T."/>
            <person name="Jun S."/>
            <person name="Lee S.J."/>
            <person name="Kim Y."/>
            <person name="Won Y.J."/>
        </authorList>
    </citation>
    <scope>NUCLEOTIDE SEQUENCE [LARGE SCALE GENOMIC DNA]</scope>
    <source>
        <strain evidence="1">Wonlab-2016</strain>
    </source>
</reference>
<dbReference type="Proteomes" id="UP001519460">
    <property type="component" value="Unassembled WGS sequence"/>
</dbReference>
<comment type="caution">
    <text evidence="1">The sequence shown here is derived from an EMBL/GenBank/DDBJ whole genome shotgun (WGS) entry which is preliminary data.</text>
</comment>
<gene>
    <name evidence="1" type="ORF">BaRGS_00009339</name>
</gene>
<organism evidence="1 2">
    <name type="scientific">Batillaria attramentaria</name>
    <dbReference type="NCBI Taxonomy" id="370345"/>
    <lineage>
        <taxon>Eukaryota</taxon>
        <taxon>Metazoa</taxon>
        <taxon>Spiralia</taxon>
        <taxon>Lophotrochozoa</taxon>
        <taxon>Mollusca</taxon>
        <taxon>Gastropoda</taxon>
        <taxon>Caenogastropoda</taxon>
        <taxon>Sorbeoconcha</taxon>
        <taxon>Cerithioidea</taxon>
        <taxon>Batillariidae</taxon>
        <taxon>Batillaria</taxon>
    </lineage>
</organism>
<name>A0ABD0LIM9_9CAEN</name>
<dbReference type="AlphaFoldDB" id="A0ABD0LIM9"/>
<dbReference type="EMBL" id="JACVVK020000044">
    <property type="protein sequence ID" value="KAK7499364.1"/>
    <property type="molecule type" value="Genomic_DNA"/>
</dbReference>
<accession>A0ABD0LIM9</accession>
<evidence type="ECO:0000313" key="1">
    <source>
        <dbReference type="EMBL" id="KAK7499364.1"/>
    </source>
</evidence>
<proteinExistence type="predicted"/>
<evidence type="ECO:0000313" key="2">
    <source>
        <dbReference type="Proteomes" id="UP001519460"/>
    </source>
</evidence>
<keyword evidence="2" id="KW-1185">Reference proteome</keyword>